<organism evidence="2 3">
    <name type="scientific">[Torrubiella] hemipterigena</name>
    <dbReference type="NCBI Taxonomy" id="1531966"/>
    <lineage>
        <taxon>Eukaryota</taxon>
        <taxon>Fungi</taxon>
        <taxon>Dikarya</taxon>
        <taxon>Ascomycota</taxon>
        <taxon>Pezizomycotina</taxon>
        <taxon>Sordariomycetes</taxon>
        <taxon>Hypocreomycetidae</taxon>
        <taxon>Hypocreales</taxon>
        <taxon>Clavicipitaceae</taxon>
        <taxon>Clavicipitaceae incertae sedis</taxon>
        <taxon>'Torrubiella' clade</taxon>
    </lineage>
</organism>
<dbReference type="STRING" id="1531966.A0A0A1TDV6"/>
<keyword evidence="3" id="KW-1185">Reference proteome</keyword>
<feature type="compositionally biased region" description="Polar residues" evidence="1">
    <location>
        <begin position="73"/>
        <end position="85"/>
    </location>
</feature>
<evidence type="ECO:0000256" key="1">
    <source>
        <dbReference type="SAM" id="MobiDB-lite"/>
    </source>
</evidence>
<evidence type="ECO:0008006" key="4">
    <source>
        <dbReference type="Google" id="ProtNLM"/>
    </source>
</evidence>
<sequence>MSARRRQTKRRPASSGRFRKKLLNNPYAQALASPMRTCSATHTKLPRYFLQDFEMVRHPETGKPWFAPGPLSFDSSAAPSNNPDAITQPGPESTETTTRRHSRARAPITVYATCRKSLLDLMNSSHRKFLGSMIGPRGGMAMTTETREAILRKDMGDVLLSMLRRQASDLLVERANQSPDSVARSFQRCDNWEDIGKVTARGCVLWIPGSKDNATNPSYATYDIEGARYDGKVAVHDLVYLLGDAQVSWLRKAAPDTFGDGGIVVLRLHHSRRMAKIHMLLWRLQGYLAPPIDETVAV</sequence>
<feature type="region of interest" description="Disordered" evidence="1">
    <location>
        <begin position="66"/>
        <end position="103"/>
    </location>
</feature>
<accession>A0A0A1TDV6</accession>
<protein>
    <recommendedName>
        <fullName evidence="4">Esterase-like protein</fullName>
    </recommendedName>
</protein>
<evidence type="ECO:0000313" key="3">
    <source>
        <dbReference type="Proteomes" id="UP000039046"/>
    </source>
</evidence>
<name>A0A0A1TDV6_9HYPO</name>
<dbReference type="AlphaFoldDB" id="A0A0A1TDV6"/>
<dbReference type="HOGENOM" id="CLU_033344_0_0_1"/>
<proteinExistence type="predicted"/>
<evidence type="ECO:0000313" key="2">
    <source>
        <dbReference type="EMBL" id="CEJ92944.1"/>
    </source>
</evidence>
<gene>
    <name evidence="2" type="ORF">VHEMI08570</name>
</gene>
<dbReference type="Proteomes" id="UP000039046">
    <property type="component" value="Unassembled WGS sequence"/>
</dbReference>
<reference evidence="2 3" key="1">
    <citation type="journal article" date="2015" name="Genome Announc.">
        <title>Draft Genome Sequence and Gene Annotation of the Entomopathogenic Fungus Verticillium hemipterigenum.</title>
        <authorList>
            <person name="Horn F."/>
            <person name="Habel A."/>
            <person name="Scharf D.H."/>
            <person name="Dworschak J."/>
            <person name="Brakhage A.A."/>
            <person name="Guthke R."/>
            <person name="Hertweck C."/>
            <person name="Linde J."/>
        </authorList>
    </citation>
    <scope>NUCLEOTIDE SEQUENCE [LARGE SCALE GENOMIC DNA]</scope>
</reference>
<dbReference type="OrthoDB" id="3363286at2759"/>
<dbReference type="EMBL" id="CDHN01000005">
    <property type="protein sequence ID" value="CEJ92944.1"/>
    <property type="molecule type" value="Genomic_DNA"/>
</dbReference>